<dbReference type="Proteomes" id="UP000323138">
    <property type="component" value="Segment"/>
</dbReference>
<protein>
    <submittedName>
        <fullName evidence="1">Putative head completion protein</fullName>
    </submittedName>
</protein>
<reference evidence="1 2" key="1">
    <citation type="submission" date="2019-04" db="EMBL/GenBank/DDBJ databases">
        <authorList>
            <person name="Sirrine M.R."/>
            <person name="Thurgood T.L."/>
            <person name="Sharma R."/>
            <person name="Arens D.K."/>
            <person name="Kruger J.L."/>
            <person name="Thompson D.W."/>
            <person name="Grose J.H."/>
        </authorList>
    </citation>
    <scope>NUCLEOTIDE SEQUENCE [LARGE SCALE GENOMIC DNA]</scope>
</reference>
<keyword evidence="2" id="KW-1185">Reference proteome</keyword>
<sequence>MRHGRLNAMNYKAIQARASAGIKFFSDSDGVYKKYTKGASGGIDPETGEDIIPGEVVTTIKGAVRDIKDRDINGETILAGDKRGFFTHDVPIMEGDEIDVDGERYRVVNARPVKPTGTVVAYRPVLRRVATYG</sequence>
<dbReference type="EMBL" id="MN013083">
    <property type="protein sequence ID" value="QEG12964.1"/>
    <property type="molecule type" value="Genomic_DNA"/>
</dbReference>
<accession>A0A5B9NFJ2</accession>
<organism evidence="1 2">
    <name type="scientific">Klebsiella phage vB_KpnS_Alina</name>
    <dbReference type="NCBI Taxonomy" id="2591370"/>
    <lineage>
        <taxon>Viruses</taxon>
        <taxon>Duplodnaviria</taxon>
        <taxon>Heunggongvirae</taxon>
        <taxon>Uroviricota</taxon>
        <taxon>Caudoviricetes</taxon>
        <taxon>Drexlerviridae</taxon>
        <taxon>Webervirus</taxon>
        <taxon>Webervirus alina</taxon>
    </lineage>
</organism>
<evidence type="ECO:0000313" key="2">
    <source>
        <dbReference type="Proteomes" id="UP000323138"/>
    </source>
</evidence>
<gene>
    <name evidence="1" type="ORF">ALINA_10</name>
</gene>
<evidence type="ECO:0000313" key="1">
    <source>
        <dbReference type="EMBL" id="QEG12964.1"/>
    </source>
</evidence>
<name>A0A5B9NFJ2_9CAUD</name>
<proteinExistence type="predicted"/>